<gene>
    <name evidence="3" type="ORF">SAMN05444817_101225</name>
</gene>
<dbReference type="PANTHER" id="PTHR34068">
    <property type="entry name" value="UPF0145 PROTEIN YBJQ"/>
    <property type="match status" value="1"/>
</dbReference>
<dbReference type="PANTHER" id="PTHR34068:SF1">
    <property type="entry name" value="UPF0145 PROTEIN YBJQ"/>
    <property type="match status" value="1"/>
</dbReference>
<dbReference type="SUPFAM" id="SSF117782">
    <property type="entry name" value="YbjQ-like"/>
    <property type="match status" value="1"/>
</dbReference>
<dbReference type="OrthoDB" id="9796448at2"/>
<dbReference type="InterPro" id="IPR002765">
    <property type="entry name" value="UPF0145_YbjQ-like"/>
</dbReference>
<dbReference type="HAMAP" id="MF_00338">
    <property type="entry name" value="UPF0145"/>
    <property type="match status" value="1"/>
</dbReference>
<reference evidence="4" key="1">
    <citation type="submission" date="2017-01" db="EMBL/GenBank/DDBJ databases">
        <authorList>
            <person name="Varghese N."/>
            <person name="Submissions S."/>
        </authorList>
    </citation>
    <scope>NUCLEOTIDE SEQUENCE [LARGE SCALE GENOMIC DNA]</scope>
    <source>
        <strain evidence="4">DSM 44531</strain>
    </source>
</reference>
<name>A0A1N7IPP4_9CORY</name>
<sequence>MILTTTQTVEGRTITEYMRIIGGETITGMNMFKDIGAGFRNMVGGRASSWEQELIQARDSALNELWERARQIGADGVVGVELDYSPMGADGSMMLVAATGTAVRLD</sequence>
<dbReference type="RefSeq" id="WP_076598200.1">
    <property type="nucleotide sequence ID" value="NZ_CP046976.1"/>
</dbReference>
<dbReference type="Proteomes" id="UP000186292">
    <property type="component" value="Unassembled WGS sequence"/>
</dbReference>
<dbReference type="EMBL" id="FTOF01000001">
    <property type="protein sequence ID" value="SIS39049.1"/>
    <property type="molecule type" value="Genomic_DNA"/>
</dbReference>
<accession>A0A1N7IPP4</accession>
<dbReference type="Gene3D" id="3.30.110.70">
    <property type="entry name" value="Hypothetical protein apc22750. Chain B"/>
    <property type="match status" value="1"/>
</dbReference>
<comment type="similarity">
    <text evidence="1 2">Belongs to the UPF0145 family.</text>
</comment>
<dbReference type="STRING" id="1161099.SAMN05444817_101225"/>
<evidence type="ECO:0000313" key="3">
    <source>
        <dbReference type="EMBL" id="SIS39049.1"/>
    </source>
</evidence>
<dbReference type="AlphaFoldDB" id="A0A1N7IPP4"/>
<organism evidence="3 4">
    <name type="scientific">Corynebacterium appendicis CIP 107643</name>
    <dbReference type="NCBI Taxonomy" id="1161099"/>
    <lineage>
        <taxon>Bacteria</taxon>
        <taxon>Bacillati</taxon>
        <taxon>Actinomycetota</taxon>
        <taxon>Actinomycetes</taxon>
        <taxon>Mycobacteriales</taxon>
        <taxon>Corynebacteriaceae</taxon>
        <taxon>Corynebacterium</taxon>
    </lineage>
</organism>
<evidence type="ECO:0000313" key="4">
    <source>
        <dbReference type="Proteomes" id="UP000186292"/>
    </source>
</evidence>
<dbReference type="InterPro" id="IPR035439">
    <property type="entry name" value="UPF0145_dom_sf"/>
</dbReference>
<evidence type="ECO:0000256" key="1">
    <source>
        <dbReference type="ARBA" id="ARBA00010751"/>
    </source>
</evidence>
<dbReference type="Pfam" id="PF01906">
    <property type="entry name" value="YbjQ_1"/>
    <property type="match status" value="1"/>
</dbReference>
<evidence type="ECO:0000256" key="2">
    <source>
        <dbReference type="HAMAP-Rule" id="MF_00338"/>
    </source>
</evidence>
<keyword evidence="4" id="KW-1185">Reference proteome</keyword>
<protein>
    <recommendedName>
        <fullName evidence="2">UPF0145 protein SAMN05444817_101225</fullName>
    </recommendedName>
</protein>
<proteinExistence type="inferred from homology"/>